<dbReference type="SUPFAM" id="SSF56281">
    <property type="entry name" value="Metallo-hydrolase/oxidoreductase"/>
    <property type="match status" value="1"/>
</dbReference>
<dbReference type="InterPro" id="IPR052159">
    <property type="entry name" value="Competence_DNA_uptake"/>
</dbReference>
<dbReference type="PROSITE" id="PS51841">
    <property type="entry name" value="LTD"/>
    <property type="match status" value="1"/>
</dbReference>
<reference evidence="3" key="1">
    <citation type="submission" date="2016-10" db="EMBL/GenBank/DDBJ databases">
        <authorList>
            <person name="Varghese N."/>
            <person name="Submissions S."/>
        </authorList>
    </citation>
    <scope>NUCLEOTIDE SEQUENCE [LARGE SCALE GENOMIC DNA]</scope>
    <source>
        <strain evidence="3">DSM 8344</strain>
    </source>
</reference>
<dbReference type="InterPro" id="IPR001322">
    <property type="entry name" value="Lamin_tail_dom"/>
</dbReference>
<dbReference type="GO" id="GO:0016787">
    <property type="term" value="F:hydrolase activity"/>
    <property type="evidence" value="ECO:0007669"/>
    <property type="project" value="UniProtKB-KW"/>
</dbReference>
<dbReference type="Proteomes" id="UP000198656">
    <property type="component" value="Unassembled WGS sequence"/>
</dbReference>
<dbReference type="InterPro" id="IPR035681">
    <property type="entry name" value="ComA-like_MBL"/>
</dbReference>
<dbReference type="SMART" id="SM00849">
    <property type="entry name" value="Lactamase_B"/>
    <property type="match status" value="1"/>
</dbReference>
<dbReference type="RefSeq" id="WP_242876335.1">
    <property type="nucleotide sequence ID" value="NZ_FNCP01000021.1"/>
</dbReference>
<dbReference type="AlphaFoldDB" id="A0A1G8G3Y6"/>
<gene>
    <name evidence="2" type="ORF">SAMN05443529_12153</name>
</gene>
<proteinExistence type="predicted"/>
<dbReference type="SUPFAM" id="SSF74853">
    <property type="entry name" value="Lamin A/C globular tail domain"/>
    <property type="match status" value="1"/>
</dbReference>
<keyword evidence="3" id="KW-1185">Reference proteome</keyword>
<dbReference type="InterPro" id="IPR036415">
    <property type="entry name" value="Lamin_tail_dom_sf"/>
</dbReference>
<dbReference type="EMBL" id="FNCP01000021">
    <property type="protein sequence ID" value="SDH89102.1"/>
    <property type="molecule type" value="Genomic_DNA"/>
</dbReference>
<dbReference type="InterPro" id="IPR001279">
    <property type="entry name" value="Metallo-B-lactamas"/>
</dbReference>
<name>A0A1G8G3Y6_9FIRM</name>
<evidence type="ECO:0000259" key="1">
    <source>
        <dbReference type="PROSITE" id="PS51841"/>
    </source>
</evidence>
<dbReference type="PANTHER" id="PTHR30619:SF7">
    <property type="entry name" value="BETA-LACTAMASE DOMAIN PROTEIN"/>
    <property type="match status" value="1"/>
</dbReference>
<dbReference type="Gene3D" id="2.60.40.1260">
    <property type="entry name" value="Lamin Tail domain"/>
    <property type="match status" value="1"/>
</dbReference>
<evidence type="ECO:0000313" key="3">
    <source>
        <dbReference type="Proteomes" id="UP000198656"/>
    </source>
</evidence>
<keyword evidence="2" id="KW-0378">Hydrolase</keyword>
<dbReference type="CDD" id="cd07731">
    <property type="entry name" value="ComA-like_MBL-fold"/>
    <property type="match status" value="1"/>
</dbReference>
<dbReference type="Pfam" id="PF00932">
    <property type="entry name" value="LTD"/>
    <property type="match status" value="1"/>
</dbReference>
<dbReference type="PANTHER" id="PTHR30619">
    <property type="entry name" value="DNA INTERNALIZATION/COMPETENCE PROTEIN COMEC/REC2"/>
    <property type="match status" value="1"/>
</dbReference>
<accession>A0A1G8G3Y6</accession>
<dbReference type="InterPro" id="IPR036866">
    <property type="entry name" value="RibonucZ/Hydroxyglut_hydro"/>
</dbReference>
<organism evidence="2 3">
    <name type="scientific">Desulfosporosinus hippei DSM 8344</name>
    <dbReference type="NCBI Taxonomy" id="1121419"/>
    <lineage>
        <taxon>Bacteria</taxon>
        <taxon>Bacillati</taxon>
        <taxon>Bacillota</taxon>
        <taxon>Clostridia</taxon>
        <taxon>Eubacteriales</taxon>
        <taxon>Desulfitobacteriaceae</taxon>
        <taxon>Desulfosporosinus</taxon>
    </lineage>
</organism>
<evidence type="ECO:0000313" key="2">
    <source>
        <dbReference type="EMBL" id="SDH89102.1"/>
    </source>
</evidence>
<dbReference type="PROSITE" id="PS51257">
    <property type="entry name" value="PROKAR_LIPOPROTEIN"/>
    <property type="match status" value="1"/>
</dbReference>
<dbReference type="Gene3D" id="3.60.15.10">
    <property type="entry name" value="Ribonuclease Z/Hydroxyacylglutathione hydrolase-like"/>
    <property type="match status" value="1"/>
</dbReference>
<sequence length="409" mass="42693">MLNRIKGFYLPIILFLSILLSGCGAVANTPVDTAASAGAGRLQVHFLDVGQADSALIISPSGQSILIDGGNNEDGEKIVNYLKSKGINELSAIVATHPHEDHIGGLDVVMQSIPTKKVYLPNAASNSRTFEDFIAAVKSSGAKKIEAKAGVNLEVPDLKGIFLAPNSSSYEELNNYSAVLKLTYGQVSFLFEGDAEDISEAEMIKSGQDLKATVLKIGHHGSKSSTTDEFLKAVSPEKAIVSVGSDNEYGHPASSVINKLVKAGVAVYRTDESGTIVVTTDGTSIEIDKNASVPSNGSASTKSSAADLTAKSTVELSNIDLSGEVVSILNTSSSPVNLTGWKLVSEVGNQTYTFQAGTTLAGGGTLKVVSGEKARSGSGILVWTQSNIWNNDGDPGALFNAEGQLVSKR</sequence>
<protein>
    <submittedName>
        <fullName evidence="2">Metal-dependent hydrolase, beta-lactamase superfamily II</fullName>
    </submittedName>
</protein>
<dbReference type="STRING" id="1121419.SAMN05443529_12153"/>
<dbReference type="Pfam" id="PF00753">
    <property type="entry name" value="Lactamase_B"/>
    <property type="match status" value="1"/>
</dbReference>
<feature type="domain" description="LTD" evidence="1">
    <location>
        <begin position="302"/>
        <end position="409"/>
    </location>
</feature>